<dbReference type="Pfam" id="PF05229">
    <property type="entry name" value="SCPU"/>
    <property type="match status" value="1"/>
</dbReference>
<evidence type="ECO:0000313" key="2">
    <source>
        <dbReference type="Proteomes" id="UP001147046"/>
    </source>
</evidence>
<evidence type="ECO:0000313" key="1">
    <source>
        <dbReference type="EMBL" id="MDE9624993.1"/>
    </source>
</evidence>
<name>A0AAJ1N7L0_9ENTR</name>
<gene>
    <name evidence="1" type="ORF">L2102_16845</name>
</gene>
<comment type="caution">
    <text evidence="1">The sequence shown here is derived from an EMBL/GenBank/DDBJ whole genome shotgun (WGS) entry which is preliminary data.</text>
</comment>
<sequence length="315" mass="33696">MSVTRSLWFIALFVVMMFKFSPVAEAANCWNGSPSGLDFGTVTPGQTETTATRLSFTCNNYDGQVEYVRACLKVMANNPLAMSQNEPSSTPLYFSVYSIYNQHSPLSQNNNVYAQIDFALSTGGTAEHDIPLIGKINPGQTNVSAGIYYDYATAIQIAYTSASSLQALPACGALNGTTITDQISASATVKNGCEVVNVDDMAFGSKSPAQSDLLQATSTANITVQCPTGTDYSISIGHGLHPKGNQRSMCHNGECVNYALYQDAAHSMEWTQGNPEKQYSADGQAQSLVVYGSVPAQKWPSPGGYTDTVVITLTY</sequence>
<dbReference type="PANTHER" id="PTHR37089">
    <property type="entry name" value="PROTEIN U-RELATED"/>
    <property type="match status" value="1"/>
</dbReference>
<dbReference type="SMART" id="SM00972">
    <property type="entry name" value="SCPU"/>
    <property type="match status" value="2"/>
</dbReference>
<accession>A0AAJ1N7L0</accession>
<dbReference type="AlphaFoldDB" id="A0AAJ1N7L0"/>
<organism evidence="1 2">
    <name type="scientific">Citrobacter portucalensis</name>
    <dbReference type="NCBI Taxonomy" id="1639133"/>
    <lineage>
        <taxon>Bacteria</taxon>
        <taxon>Pseudomonadati</taxon>
        <taxon>Pseudomonadota</taxon>
        <taxon>Gammaproteobacteria</taxon>
        <taxon>Enterobacterales</taxon>
        <taxon>Enterobacteriaceae</taxon>
        <taxon>Citrobacter</taxon>
        <taxon>Citrobacter freundii complex</taxon>
    </lineage>
</organism>
<reference evidence="1" key="1">
    <citation type="submission" date="2022-01" db="EMBL/GenBank/DDBJ databases">
        <title>Genetic Characterization of Carbapenem-resistant Citrobacter spp. from China: a multicenter study.</title>
        <authorList>
            <person name="Ye L."/>
        </authorList>
    </citation>
    <scope>NUCLEOTIDE SEQUENCE</scope>
    <source>
        <strain evidence="1">IR5464</strain>
    </source>
</reference>
<dbReference type="InterPro" id="IPR053167">
    <property type="entry name" value="Spore_coat_component"/>
</dbReference>
<dbReference type="InterPro" id="IPR007893">
    <property type="entry name" value="Spore_coat_U/FanG"/>
</dbReference>
<dbReference type="EMBL" id="JAKIHV010000012">
    <property type="protein sequence ID" value="MDE9624993.1"/>
    <property type="molecule type" value="Genomic_DNA"/>
</dbReference>
<dbReference type="RefSeq" id="WP_063941535.1">
    <property type="nucleotide sequence ID" value="NZ_AP022378.1"/>
</dbReference>
<protein>
    <submittedName>
        <fullName evidence="1">Spore coat U domain-containing protein</fullName>
    </submittedName>
</protein>
<proteinExistence type="predicted"/>
<dbReference type="Proteomes" id="UP001147046">
    <property type="component" value="Unassembled WGS sequence"/>
</dbReference>